<sequence>MATCKLGVEVAGAHDLMMPNGQEFPGVFVMLTFDFQQFRTTIKERGVNPVWDESFYFDISDPSNLHKIVLEASVYNTNKSIQQGENPFLGKVRINGASFQPFRDAVRSRYPLEKGGMFSHGVRGGLGLKVYIADEASIRAQERSIASVCRARMGLCVEVLCARDLVMPKDDQSSSGTCVELSFDYFRSCTAIKEKDPNPVWNERFYFDLRDPSNLPEFFLEACVYSVNKFIKGDKSLLGKARIEGDSIVPISRAVVLHYALEKRGMLSLGVGGELSLKLYTIDGPSIRRTLNPCLPMDSTIYSLDLHVSNNLTSTLQNQGSGPHDVPLSILEEITNNFSDKRIIGQGGVGVVYKGVLQNGEMIAVKKIVSLLMPNMKKKFENEVSHLIRLKHPNIVRCVGYCYETRNACVEYNGELVFVERAERLICLEYMSKGSLENYLSDESSGLDWSTRYKIIKGICNGLYHLYEETHKPIMHLDLKPANILLDDRMEPKITDFGLSRLFDHEETIHTSSRDGTLGYMAPEFIHAGTITPKSDIFSLGVIILEIITGHRDYPDVTRESSDVFIELVLKKWRNTLERAPEYRSLEIECQQIKTCIQVGLICVNPERGKRPPIAKIINMLQGPKSVDCSSNEVTLPGCFKSNGLTLFIDYDMLKSLPKFSLHELKVACEDFTNVIVSTPETVVYKGTRETRIEFSFGNKVLPRRTQRLLMHMTERPIEHGEISVISCPFEGRWTSRHELVYQNKVIDLARSDHGNIARLMGYCRESDPFARMVVFEYYETLNQHLHWGGPNDLFWHMRMRIASGIAQGLKYLHTELQPPIAISELNSNSVYVTEEYTAKVMHIFTCLLPMFQNKVI</sequence>
<evidence type="ECO:0000313" key="2">
    <source>
        <dbReference type="Proteomes" id="UP001732700"/>
    </source>
</evidence>
<protein>
    <submittedName>
        <fullName evidence="1">Uncharacterized protein</fullName>
    </submittedName>
</protein>
<evidence type="ECO:0000313" key="1">
    <source>
        <dbReference type="EnsemblPlants" id="AVESA.00010b.r2.5DG0935340.4.CDS"/>
    </source>
</evidence>
<organism evidence="1 2">
    <name type="scientific">Avena sativa</name>
    <name type="common">Oat</name>
    <dbReference type="NCBI Taxonomy" id="4498"/>
    <lineage>
        <taxon>Eukaryota</taxon>
        <taxon>Viridiplantae</taxon>
        <taxon>Streptophyta</taxon>
        <taxon>Embryophyta</taxon>
        <taxon>Tracheophyta</taxon>
        <taxon>Spermatophyta</taxon>
        <taxon>Magnoliopsida</taxon>
        <taxon>Liliopsida</taxon>
        <taxon>Poales</taxon>
        <taxon>Poaceae</taxon>
        <taxon>BOP clade</taxon>
        <taxon>Pooideae</taxon>
        <taxon>Poodae</taxon>
        <taxon>Poeae</taxon>
        <taxon>Poeae Chloroplast Group 1 (Aveneae type)</taxon>
        <taxon>Aveninae</taxon>
        <taxon>Avena</taxon>
    </lineage>
</organism>
<name>A0ACD5Y9J8_AVESA</name>
<reference evidence="1" key="1">
    <citation type="submission" date="2021-05" db="EMBL/GenBank/DDBJ databases">
        <authorList>
            <person name="Scholz U."/>
            <person name="Mascher M."/>
            <person name="Fiebig A."/>
        </authorList>
    </citation>
    <scope>NUCLEOTIDE SEQUENCE [LARGE SCALE GENOMIC DNA]</scope>
</reference>
<dbReference type="EnsemblPlants" id="AVESA.00010b.r2.5DG0935340.4">
    <property type="protein sequence ID" value="AVESA.00010b.r2.5DG0935340.4.CDS"/>
    <property type="gene ID" value="AVESA.00010b.r2.5DG0935340"/>
</dbReference>
<proteinExistence type="predicted"/>
<reference evidence="1" key="2">
    <citation type="submission" date="2025-09" db="UniProtKB">
        <authorList>
            <consortium name="EnsemblPlants"/>
        </authorList>
    </citation>
    <scope>IDENTIFICATION</scope>
</reference>
<dbReference type="Proteomes" id="UP001732700">
    <property type="component" value="Chromosome 5D"/>
</dbReference>
<accession>A0ACD5Y9J8</accession>
<keyword evidence="2" id="KW-1185">Reference proteome</keyword>